<dbReference type="Proteomes" id="UP001190700">
    <property type="component" value="Unassembled WGS sequence"/>
</dbReference>
<reference evidence="2 3" key="1">
    <citation type="journal article" date="2015" name="Genome Biol. Evol.">
        <title>Comparative Genomics of a Bacterivorous Green Alga Reveals Evolutionary Causalities and Consequences of Phago-Mixotrophic Mode of Nutrition.</title>
        <authorList>
            <person name="Burns J.A."/>
            <person name="Paasch A."/>
            <person name="Narechania A."/>
            <person name="Kim E."/>
        </authorList>
    </citation>
    <scope>NUCLEOTIDE SEQUENCE [LARGE SCALE GENOMIC DNA]</scope>
    <source>
        <strain evidence="2 3">PLY_AMNH</strain>
    </source>
</reference>
<organism evidence="2 3">
    <name type="scientific">Cymbomonas tetramitiformis</name>
    <dbReference type="NCBI Taxonomy" id="36881"/>
    <lineage>
        <taxon>Eukaryota</taxon>
        <taxon>Viridiplantae</taxon>
        <taxon>Chlorophyta</taxon>
        <taxon>Pyramimonadophyceae</taxon>
        <taxon>Pyramimonadales</taxon>
        <taxon>Pyramimonadaceae</taxon>
        <taxon>Cymbomonas</taxon>
    </lineage>
</organism>
<evidence type="ECO:0000256" key="1">
    <source>
        <dbReference type="SAM" id="MobiDB-lite"/>
    </source>
</evidence>
<protein>
    <submittedName>
        <fullName evidence="2">Uncharacterized protein</fullName>
    </submittedName>
</protein>
<accession>A0AAE0L4Y8</accession>
<gene>
    <name evidence="2" type="ORF">CYMTET_19666</name>
</gene>
<proteinExistence type="predicted"/>
<sequence>MDDMHRNINRFQNANGKRHRDDTPAPAAASTDDMMDLDPAVSEALLDSLKRSRQTGTDLLGSEGEKNSLKNSDTAVKHFQWFLKTYLGITKDFWDFPLYHHDQNVPTLPNLLLAYFDPEFELPPPHDGEPRFTHVWVLQRGHGNKKKGDLMERATVENYFSALQRHYNKEMDKKYSARMNGERIPYANFHSDDAFRLVNVMKNKLEEQMPNNPVHYPVPCAEDARRILNAPLLHSDSPYATFCKRGFTCGCTVWPRGGAEYSSLTLDMFQLLDEGMPWVSEREPGERVVFYASKLPSKTGKRHDPNQFKDQTFFPNRERPDLCFVQQFKDEVQMRKERGFKCKAFFLALKYDRSTHTYVDFLDAPIQDKVRANFMRNISISAKTKIIYTNHCIRAWMITEALASGAQEHVVKERSRHASDCAVKTYKKISFLESRALSDVTTNRTVGGQQTLHDARQQIAHSALAPPQPPAQNPIVPMPARDPNAFFQSIPPSAFNNCVFNFNSGDNYHNNTYNYYTPNPMTGLSQADLEVAAATPVDPLDFFGCPAADDLGDDEFGLMSSFNGCFL</sequence>
<evidence type="ECO:0000313" key="2">
    <source>
        <dbReference type="EMBL" id="KAK3272012.1"/>
    </source>
</evidence>
<comment type="caution">
    <text evidence="2">The sequence shown here is derived from an EMBL/GenBank/DDBJ whole genome shotgun (WGS) entry which is preliminary data.</text>
</comment>
<dbReference type="AlphaFoldDB" id="A0AAE0L4Y8"/>
<name>A0AAE0L4Y8_9CHLO</name>
<keyword evidence="3" id="KW-1185">Reference proteome</keyword>
<dbReference type="EMBL" id="LGRX02009215">
    <property type="protein sequence ID" value="KAK3272012.1"/>
    <property type="molecule type" value="Genomic_DNA"/>
</dbReference>
<evidence type="ECO:0000313" key="3">
    <source>
        <dbReference type="Proteomes" id="UP001190700"/>
    </source>
</evidence>
<feature type="region of interest" description="Disordered" evidence="1">
    <location>
        <begin position="1"/>
        <end position="34"/>
    </location>
</feature>